<dbReference type="Proteomes" id="UP000735302">
    <property type="component" value="Unassembled WGS sequence"/>
</dbReference>
<dbReference type="AlphaFoldDB" id="A0AAV4BG99"/>
<evidence type="ECO:0000313" key="1">
    <source>
        <dbReference type="EMBL" id="GFO17987.1"/>
    </source>
</evidence>
<protein>
    <submittedName>
        <fullName evidence="1">Uncharacterized protein</fullName>
    </submittedName>
</protein>
<comment type="caution">
    <text evidence="1">The sequence shown here is derived from an EMBL/GenBank/DDBJ whole genome shotgun (WGS) entry which is preliminary data.</text>
</comment>
<evidence type="ECO:0000313" key="2">
    <source>
        <dbReference type="Proteomes" id="UP000735302"/>
    </source>
</evidence>
<proteinExistence type="predicted"/>
<keyword evidence="2" id="KW-1185">Reference proteome</keyword>
<sequence>MQMLQLEGGRELKRTSGAQIVRHLFACHLVSRFTTRKKNTGCNDMDSNTVEL</sequence>
<gene>
    <name evidence="1" type="ORF">PoB_004449200</name>
</gene>
<reference evidence="1 2" key="1">
    <citation type="journal article" date="2021" name="Elife">
        <title>Chloroplast acquisition without the gene transfer in kleptoplastic sea slugs, Plakobranchus ocellatus.</title>
        <authorList>
            <person name="Maeda T."/>
            <person name="Takahashi S."/>
            <person name="Yoshida T."/>
            <person name="Shimamura S."/>
            <person name="Takaki Y."/>
            <person name="Nagai Y."/>
            <person name="Toyoda A."/>
            <person name="Suzuki Y."/>
            <person name="Arimoto A."/>
            <person name="Ishii H."/>
            <person name="Satoh N."/>
            <person name="Nishiyama T."/>
            <person name="Hasebe M."/>
            <person name="Maruyama T."/>
            <person name="Minagawa J."/>
            <person name="Obokata J."/>
            <person name="Shigenobu S."/>
        </authorList>
    </citation>
    <scope>NUCLEOTIDE SEQUENCE [LARGE SCALE GENOMIC DNA]</scope>
</reference>
<accession>A0AAV4BG99</accession>
<name>A0AAV4BG99_9GAST</name>
<feature type="non-terminal residue" evidence="1">
    <location>
        <position position="52"/>
    </location>
</feature>
<organism evidence="1 2">
    <name type="scientific">Plakobranchus ocellatus</name>
    <dbReference type="NCBI Taxonomy" id="259542"/>
    <lineage>
        <taxon>Eukaryota</taxon>
        <taxon>Metazoa</taxon>
        <taxon>Spiralia</taxon>
        <taxon>Lophotrochozoa</taxon>
        <taxon>Mollusca</taxon>
        <taxon>Gastropoda</taxon>
        <taxon>Heterobranchia</taxon>
        <taxon>Euthyneura</taxon>
        <taxon>Panpulmonata</taxon>
        <taxon>Sacoglossa</taxon>
        <taxon>Placobranchoidea</taxon>
        <taxon>Plakobranchidae</taxon>
        <taxon>Plakobranchus</taxon>
    </lineage>
</organism>
<dbReference type="EMBL" id="BLXT01004916">
    <property type="protein sequence ID" value="GFO17987.1"/>
    <property type="molecule type" value="Genomic_DNA"/>
</dbReference>